<evidence type="ECO:0000313" key="3">
    <source>
        <dbReference type="Proteomes" id="UP000886595"/>
    </source>
</evidence>
<dbReference type="PANTHER" id="PTHR35218:SF9">
    <property type="entry name" value="ENDONUCLEASE_EXONUCLEASE_PHOSPHATASE DOMAIN-CONTAINING PROTEIN"/>
    <property type="match status" value="1"/>
</dbReference>
<protein>
    <recommendedName>
        <fullName evidence="1">Endonuclease/exonuclease/phosphatase domain-containing protein</fullName>
    </recommendedName>
</protein>
<dbReference type="InterPro" id="IPR036691">
    <property type="entry name" value="Endo/exonu/phosph_ase_sf"/>
</dbReference>
<evidence type="ECO:0000313" key="2">
    <source>
        <dbReference type="EMBL" id="KAG2257098.1"/>
    </source>
</evidence>
<dbReference type="OrthoDB" id="1112214at2759"/>
<keyword evidence="3" id="KW-1185">Reference proteome</keyword>
<dbReference type="AlphaFoldDB" id="A0A8X7PTW3"/>
<dbReference type="Proteomes" id="UP000886595">
    <property type="component" value="Unassembled WGS sequence"/>
</dbReference>
<sequence>MDIFCWNVRGFNDKTKRRGFRKWLRLNKPIFGGLLETHVGPPKAASLINRVFPGWHFECNYEFSDLGKIWLLWHPSVSVSVLQKSLQCITCSVKLPFVSTELAVTFVYDSNDRKIRRDLWSDLCFLSSSPSITQRPWTVLGDFNQILDPSHHSKAAVISSSRGMRDFLTCIISTDLSDLPYCGNEFTWSNNQGESVISKKLDRILVNDGCSVYKLGHPISFFLFTEEQSAGSGWLSSRVFYSSLESSGA</sequence>
<dbReference type="Gene3D" id="3.60.10.10">
    <property type="entry name" value="Endonuclease/exonuclease/phosphatase"/>
    <property type="match status" value="1"/>
</dbReference>
<dbReference type="SUPFAM" id="SSF56219">
    <property type="entry name" value="DNase I-like"/>
    <property type="match status" value="1"/>
</dbReference>
<gene>
    <name evidence="2" type="ORF">Bca52824_076392</name>
</gene>
<proteinExistence type="predicted"/>
<comment type="caution">
    <text evidence="2">The sequence shown here is derived from an EMBL/GenBank/DDBJ whole genome shotgun (WGS) entry which is preliminary data.</text>
</comment>
<dbReference type="EMBL" id="JAAMPC010000015">
    <property type="protein sequence ID" value="KAG2257098.1"/>
    <property type="molecule type" value="Genomic_DNA"/>
</dbReference>
<evidence type="ECO:0000259" key="1">
    <source>
        <dbReference type="Pfam" id="PF03372"/>
    </source>
</evidence>
<dbReference type="PANTHER" id="PTHR35218">
    <property type="entry name" value="RNASE H DOMAIN-CONTAINING PROTEIN"/>
    <property type="match status" value="1"/>
</dbReference>
<accession>A0A8X7PTW3</accession>
<organism evidence="2 3">
    <name type="scientific">Brassica carinata</name>
    <name type="common">Ethiopian mustard</name>
    <name type="synonym">Abyssinian cabbage</name>
    <dbReference type="NCBI Taxonomy" id="52824"/>
    <lineage>
        <taxon>Eukaryota</taxon>
        <taxon>Viridiplantae</taxon>
        <taxon>Streptophyta</taxon>
        <taxon>Embryophyta</taxon>
        <taxon>Tracheophyta</taxon>
        <taxon>Spermatophyta</taxon>
        <taxon>Magnoliopsida</taxon>
        <taxon>eudicotyledons</taxon>
        <taxon>Gunneridae</taxon>
        <taxon>Pentapetalae</taxon>
        <taxon>rosids</taxon>
        <taxon>malvids</taxon>
        <taxon>Brassicales</taxon>
        <taxon>Brassicaceae</taxon>
        <taxon>Brassiceae</taxon>
        <taxon>Brassica</taxon>
    </lineage>
</organism>
<reference evidence="2 3" key="1">
    <citation type="submission" date="2020-02" db="EMBL/GenBank/DDBJ databases">
        <authorList>
            <person name="Ma Q."/>
            <person name="Huang Y."/>
            <person name="Song X."/>
            <person name="Pei D."/>
        </authorList>
    </citation>
    <scope>NUCLEOTIDE SEQUENCE [LARGE SCALE GENOMIC DNA]</scope>
    <source>
        <strain evidence="2">Sxm20200214</strain>
        <tissue evidence="2">Leaf</tissue>
    </source>
</reference>
<feature type="domain" description="Endonuclease/exonuclease/phosphatase" evidence="1">
    <location>
        <begin position="6"/>
        <end position="217"/>
    </location>
</feature>
<dbReference type="InterPro" id="IPR005135">
    <property type="entry name" value="Endo/exonuclease/phosphatase"/>
</dbReference>
<dbReference type="GO" id="GO:0003824">
    <property type="term" value="F:catalytic activity"/>
    <property type="evidence" value="ECO:0007669"/>
    <property type="project" value="InterPro"/>
</dbReference>
<dbReference type="Pfam" id="PF03372">
    <property type="entry name" value="Exo_endo_phos"/>
    <property type="match status" value="1"/>
</dbReference>
<name>A0A8X7PTW3_BRACI</name>